<dbReference type="eggNOG" id="ENOG502RPZS">
    <property type="taxonomic scope" value="Eukaryota"/>
</dbReference>
<dbReference type="RefSeq" id="XP_003172441.1">
    <property type="nucleotide sequence ID" value="XM_003172393.1"/>
</dbReference>
<reference evidence="3" key="1">
    <citation type="journal article" date="2012" name="MBio">
        <title>Comparative genome analysis of Trichophyton rubrum and related dermatophytes reveals candidate genes involved in infection.</title>
        <authorList>
            <person name="Martinez D.A."/>
            <person name="Oliver B.G."/>
            <person name="Graeser Y."/>
            <person name="Goldberg J.M."/>
            <person name="Li W."/>
            <person name="Martinez-Rossi N.M."/>
            <person name="Monod M."/>
            <person name="Shelest E."/>
            <person name="Barton R.C."/>
            <person name="Birch E."/>
            <person name="Brakhage A.A."/>
            <person name="Chen Z."/>
            <person name="Gurr S.J."/>
            <person name="Heiman D."/>
            <person name="Heitman J."/>
            <person name="Kosti I."/>
            <person name="Rossi A."/>
            <person name="Saif S."/>
            <person name="Samalova M."/>
            <person name="Saunders C.W."/>
            <person name="Shea T."/>
            <person name="Summerbell R.C."/>
            <person name="Xu J."/>
            <person name="Young S."/>
            <person name="Zeng Q."/>
            <person name="Birren B.W."/>
            <person name="Cuomo C.A."/>
            <person name="White T.C."/>
        </authorList>
    </citation>
    <scope>NUCLEOTIDE SEQUENCE [LARGE SCALE GENOMIC DNA]</scope>
    <source>
        <strain evidence="3">ATCC MYA-4604 / CBS 118893</strain>
    </source>
</reference>
<dbReference type="EMBL" id="DS989825">
    <property type="protein sequence ID" value="EFR02030.1"/>
    <property type="molecule type" value="Genomic_DNA"/>
</dbReference>
<sequence>MNRLGKEKEYLGQRRRETGRASDRWGRERGEQKGEKQTTTGKGRREKREVEVWMEGTETNHAEPIENLGGCNAAANRLAQVAVQRVDWKQGQEDELGRIFYD</sequence>
<dbReference type="GeneID" id="10027711"/>
<name>E4UY67_ARTGP</name>
<dbReference type="VEuPathDB" id="FungiDB:MGYG_05032"/>
<dbReference type="AlphaFoldDB" id="E4UY67"/>
<organism evidence="3">
    <name type="scientific">Arthroderma gypseum (strain ATCC MYA-4604 / CBS 118893)</name>
    <name type="common">Microsporum gypseum</name>
    <dbReference type="NCBI Taxonomy" id="535722"/>
    <lineage>
        <taxon>Eukaryota</taxon>
        <taxon>Fungi</taxon>
        <taxon>Dikarya</taxon>
        <taxon>Ascomycota</taxon>
        <taxon>Pezizomycotina</taxon>
        <taxon>Eurotiomycetes</taxon>
        <taxon>Eurotiomycetidae</taxon>
        <taxon>Onygenales</taxon>
        <taxon>Arthrodermataceae</taxon>
        <taxon>Nannizzia</taxon>
    </lineage>
</organism>
<feature type="region of interest" description="Disordered" evidence="1">
    <location>
        <begin position="1"/>
        <end position="67"/>
    </location>
</feature>
<evidence type="ECO:0000256" key="1">
    <source>
        <dbReference type="SAM" id="MobiDB-lite"/>
    </source>
</evidence>
<gene>
    <name evidence="2" type="ORF">MGYG_05032</name>
</gene>
<protein>
    <submittedName>
        <fullName evidence="2">Uncharacterized protein</fullName>
    </submittedName>
</protein>
<keyword evidence="3" id="KW-1185">Reference proteome</keyword>
<evidence type="ECO:0000313" key="2">
    <source>
        <dbReference type="EMBL" id="EFR02030.1"/>
    </source>
</evidence>
<accession>E4UY67</accession>
<dbReference type="HOGENOM" id="CLU_2276819_0_0_1"/>
<dbReference type="Proteomes" id="UP000002669">
    <property type="component" value="Unassembled WGS sequence"/>
</dbReference>
<feature type="compositionally biased region" description="Basic and acidic residues" evidence="1">
    <location>
        <begin position="1"/>
        <end position="36"/>
    </location>
</feature>
<dbReference type="InParanoid" id="E4UY67"/>
<proteinExistence type="predicted"/>
<evidence type="ECO:0000313" key="3">
    <source>
        <dbReference type="Proteomes" id="UP000002669"/>
    </source>
</evidence>